<comment type="similarity">
    <text evidence="2 10">Belongs to the enoyl-CoA hydratase/isomerase family.</text>
</comment>
<proteinExistence type="inferred from homology"/>
<evidence type="ECO:0000256" key="2">
    <source>
        <dbReference type="ARBA" id="ARBA00005254"/>
    </source>
</evidence>
<dbReference type="AlphaFoldDB" id="A0A2X4TRL1"/>
<comment type="catalytic activity">
    <reaction evidence="8">
        <text>a 4-saturated-(3S)-3-hydroxyacyl-CoA = a (3E)-enoyl-CoA + H2O</text>
        <dbReference type="Rhea" id="RHEA:20724"/>
        <dbReference type="ChEBI" id="CHEBI:15377"/>
        <dbReference type="ChEBI" id="CHEBI:58521"/>
        <dbReference type="ChEBI" id="CHEBI:137480"/>
        <dbReference type="EC" id="4.2.1.17"/>
    </reaction>
</comment>
<dbReference type="STRING" id="1219011.GCA_001895045_02200"/>
<dbReference type="InterPro" id="IPR001753">
    <property type="entry name" value="Enoyl-CoA_hydra/iso"/>
</dbReference>
<dbReference type="Pfam" id="PF00378">
    <property type="entry name" value="ECH_1"/>
    <property type="match status" value="1"/>
</dbReference>
<name>A0A2X4TRL1_9NOCA</name>
<dbReference type="InterPro" id="IPR014748">
    <property type="entry name" value="Enoyl-CoA_hydra_C"/>
</dbReference>
<dbReference type="Proteomes" id="UP000249091">
    <property type="component" value="Chromosome 1"/>
</dbReference>
<keyword evidence="12" id="KW-1185">Reference proteome</keyword>
<dbReference type="RefSeq" id="WP_072700260.1">
    <property type="nucleotide sequence ID" value="NZ_JAFBBL010000001.1"/>
</dbReference>
<evidence type="ECO:0000256" key="8">
    <source>
        <dbReference type="ARBA" id="ARBA00023717"/>
    </source>
</evidence>
<evidence type="ECO:0000256" key="1">
    <source>
        <dbReference type="ARBA" id="ARBA00002994"/>
    </source>
</evidence>
<evidence type="ECO:0000256" key="9">
    <source>
        <dbReference type="ARBA" id="ARBA00068643"/>
    </source>
</evidence>
<reference evidence="11 12" key="1">
    <citation type="submission" date="2018-06" db="EMBL/GenBank/DDBJ databases">
        <authorList>
            <consortium name="Pathogen Informatics"/>
            <person name="Doyle S."/>
        </authorList>
    </citation>
    <scope>NUCLEOTIDE SEQUENCE [LARGE SCALE GENOMIC DNA]</scope>
    <source>
        <strain evidence="11 12">NCTC10994</strain>
    </source>
</reference>
<dbReference type="PANTHER" id="PTHR11941">
    <property type="entry name" value="ENOYL-COA HYDRATASE-RELATED"/>
    <property type="match status" value="1"/>
</dbReference>
<evidence type="ECO:0000256" key="5">
    <source>
        <dbReference type="ARBA" id="ARBA00023098"/>
    </source>
</evidence>
<dbReference type="Gene3D" id="1.10.12.10">
    <property type="entry name" value="Lyase 2-enoyl-coa Hydratase, Chain A, domain 2"/>
    <property type="match status" value="1"/>
</dbReference>
<dbReference type="FunFam" id="3.90.226.10:FF:000019">
    <property type="entry name" value="Enoyl-CoA hydratase, mitochondrial"/>
    <property type="match status" value="1"/>
</dbReference>
<evidence type="ECO:0000256" key="7">
    <source>
        <dbReference type="ARBA" id="ARBA00023709"/>
    </source>
</evidence>
<evidence type="ECO:0000256" key="3">
    <source>
        <dbReference type="ARBA" id="ARBA00012076"/>
    </source>
</evidence>
<sequence>MTDFETILLERKGRVGIITLNRPKALNALNSQLMREVVSAVEELDADREIGAILLTGSERAFAAGADIKEMAPKTFSEVYAEDFFSDWDRLSSARTPIIAAVSGYALGGGCELAMLCDFIIASDTAKFGQPEIKLGVIPGIGGSQRLTRAVGKAKAMDMCLTGRNMDAEEAERAGLVSRVVPAAELLEVALDAATTIASMSLPAAIMAKEAVNRSFETTLAEGVRFERRVFHSTFATADQKEGMAAFVEKRAPEFKHG</sequence>
<comment type="catalytic activity">
    <reaction evidence="7">
        <text>a (3S)-3-hydroxyacyl-CoA = a (2E)-enoyl-CoA + H2O</text>
        <dbReference type="Rhea" id="RHEA:16105"/>
        <dbReference type="ChEBI" id="CHEBI:15377"/>
        <dbReference type="ChEBI" id="CHEBI:57318"/>
        <dbReference type="ChEBI" id="CHEBI:58856"/>
        <dbReference type="EC" id="4.2.1.17"/>
    </reaction>
</comment>
<evidence type="ECO:0000313" key="11">
    <source>
        <dbReference type="EMBL" id="SQI29701.1"/>
    </source>
</evidence>
<dbReference type="GO" id="GO:0006635">
    <property type="term" value="P:fatty acid beta-oxidation"/>
    <property type="evidence" value="ECO:0007669"/>
    <property type="project" value="TreeGrafter"/>
</dbReference>
<dbReference type="SUPFAM" id="SSF52096">
    <property type="entry name" value="ClpP/crotonase"/>
    <property type="match status" value="1"/>
</dbReference>
<dbReference type="Gene3D" id="3.90.226.10">
    <property type="entry name" value="2-enoyl-CoA Hydratase, Chain A, domain 1"/>
    <property type="match status" value="1"/>
</dbReference>
<evidence type="ECO:0000256" key="4">
    <source>
        <dbReference type="ARBA" id="ARBA00022832"/>
    </source>
</evidence>
<keyword evidence="4" id="KW-0276">Fatty acid metabolism</keyword>
<dbReference type="NCBIfam" id="NF004517">
    <property type="entry name" value="PRK05862.1"/>
    <property type="match status" value="1"/>
</dbReference>
<keyword evidence="5" id="KW-0443">Lipid metabolism</keyword>
<evidence type="ECO:0000256" key="10">
    <source>
        <dbReference type="RuleBase" id="RU003707"/>
    </source>
</evidence>
<dbReference type="CDD" id="cd06558">
    <property type="entry name" value="crotonase-like"/>
    <property type="match status" value="1"/>
</dbReference>
<comment type="function">
    <text evidence="1">Could possibly oxidize fatty acids using specific components.</text>
</comment>
<dbReference type="EMBL" id="LS483468">
    <property type="protein sequence ID" value="SQI29701.1"/>
    <property type="molecule type" value="Genomic_DNA"/>
</dbReference>
<protein>
    <recommendedName>
        <fullName evidence="9">Probable enoyl-CoA hydratase echA8</fullName>
        <ecNumber evidence="3">4.2.1.17</ecNumber>
    </recommendedName>
</protein>
<evidence type="ECO:0000256" key="6">
    <source>
        <dbReference type="ARBA" id="ARBA00023239"/>
    </source>
</evidence>
<keyword evidence="6 11" id="KW-0456">Lyase</keyword>
<dbReference type="EC" id="4.2.1.17" evidence="3"/>
<accession>A0A2X4TRL1</accession>
<dbReference type="KEGG" id="rcr:NCTC10994_01197"/>
<dbReference type="InterPro" id="IPR029045">
    <property type="entry name" value="ClpP/crotonase-like_dom_sf"/>
</dbReference>
<dbReference type="FunFam" id="1.10.12.10:FF:000001">
    <property type="entry name" value="Probable enoyl-CoA hydratase, mitochondrial"/>
    <property type="match status" value="1"/>
</dbReference>
<dbReference type="GO" id="GO:0018812">
    <property type="term" value="F:3-hydroxyacyl-CoA dehydratase activity"/>
    <property type="evidence" value="ECO:0007669"/>
    <property type="project" value="RHEA"/>
</dbReference>
<dbReference type="PROSITE" id="PS00166">
    <property type="entry name" value="ENOYL_COA_HYDRATASE"/>
    <property type="match status" value="1"/>
</dbReference>
<dbReference type="InterPro" id="IPR018376">
    <property type="entry name" value="Enoyl-CoA_hyd/isom_CS"/>
</dbReference>
<evidence type="ECO:0000313" key="12">
    <source>
        <dbReference type="Proteomes" id="UP000249091"/>
    </source>
</evidence>
<dbReference type="PANTHER" id="PTHR11941:SF54">
    <property type="entry name" value="ENOYL-COA HYDRATASE, MITOCHONDRIAL"/>
    <property type="match status" value="1"/>
</dbReference>
<gene>
    <name evidence="11" type="primary">echA8_3</name>
    <name evidence="11" type="ORF">NCTC10994_01197</name>
</gene>
<organism evidence="11 12">
    <name type="scientific">Rhodococcus coprophilus</name>
    <dbReference type="NCBI Taxonomy" id="38310"/>
    <lineage>
        <taxon>Bacteria</taxon>
        <taxon>Bacillati</taxon>
        <taxon>Actinomycetota</taxon>
        <taxon>Actinomycetes</taxon>
        <taxon>Mycobacteriales</taxon>
        <taxon>Nocardiaceae</taxon>
        <taxon>Rhodococcus</taxon>
    </lineage>
</organism>